<dbReference type="GO" id="GO:0004747">
    <property type="term" value="F:ribokinase activity"/>
    <property type="evidence" value="ECO:0007669"/>
    <property type="project" value="UniProtKB-UniRule"/>
</dbReference>
<keyword evidence="15" id="KW-1185">Reference proteome</keyword>
<keyword evidence="7 12" id="KW-0418">Kinase</keyword>
<evidence type="ECO:0000256" key="6">
    <source>
        <dbReference type="ARBA" id="ARBA00022741"/>
    </source>
</evidence>
<comment type="similarity">
    <text evidence="1">Belongs to the carbohydrate kinase pfkB family.</text>
</comment>
<keyword evidence="10 12" id="KW-0630">Potassium</keyword>
<feature type="binding site" evidence="12">
    <location>
        <position position="274"/>
    </location>
    <ligand>
        <name>K(+)</name>
        <dbReference type="ChEBI" id="CHEBI:29103"/>
    </ligand>
</feature>
<dbReference type="eggNOG" id="COG0524">
    <property type="taxonomic scope" value="Bacteria"/>
</dbReference>
<feature type="active site" description="Proton acceptor" evidence="12">
    <location>
        <position position="239"/>
    </location>
</feature>
<feature type="binding site" evidence="12">
    <location>
        <position position="185"/>
    </location>
    <ligand>
        <name>ATP</name>
        <dbReference type="ChEBI" id="CHEBI:30616"/>
    </ligand>
</feature>
<evidence type="ECO:0000256" key="12">
    <source>
        <dbReference type="HAMAP-Rule" id="MF_01987"/>
    </source>
</evidence>
<feature type="binding site" evidence="12">
    <location>
        <position position="235"/>
    </location>
    <ligand>
        <name>K(+)</name>
        <dbReference type="ChEBI" id="CHEBI:29103"/>
    </ligand>
</feature>
<dbReference type="STRING" id="1246626.BleG1_0388"/>
<comment type="function">
    <text evidence="12">Catalyzes the phosphorylation of ribose at O-5 in a reaction requiring ATP and magnesium. The resulting D-ribose-5-phosphate can then be used either for sythesis of nucleotides, histidine, and tryptophan, or as a component of the pentose phosphate pathway.</text>
</comment>
<dbReference type="Gene3D" id="3.40.1190.20">
    <property type="match status" value="1"/>
</dbReference>
<dbReference type="GO" id="GO:0005829">
    <property type="term" value="C:cytosol"/>
    <property type="evidence" value="ECO:0007669"/>
    <property type="project" value="TreeGrafter"/>
</dbReference>
<feature type="binding site" evidence="12">
    <location>
        <position position="233"/>
    </location>
    <ligand>
        <name>K(+)</name>
        <dbReference type="ChEBI" id="CHEBI:29103"/>
    </ligand>
</feature>
<protein>
    <recommendedName>
        <fullName evidence="3 12">Ribokinase</fullName>
        <shortName evidence="12">RK</shortName>
        <ecNumber evidence="2 12">2.7.1.15</ecNumber>
    </recommendedName>
</protein>
<feature type="domain" description="Carbohydrate kinase PfkB" evidence="13">
    <location>
        <begin position="4"/>
        <end position="281"/>
    </location>
</feature>
<comment type="caution">
    <text evidence="12">Lacks conserved residue(s) required for the propagation of feature annotation.</text>
</comment>
<comment type="cofactor">
    <cofactor evidence="12">
        <name>Mg(2+)</name>
        <dbReference type="ChEBI" id="CHEBI:18420"/>
    </cofactor>
    <text evidence="12">Requires a divalent cation, most likely magnesium in vivo, as an electrophilic catalyst to aid phosphoryl group transfer. It is the chelate of the metal and the nucleotide that is the actual substrate.</text>
</comment>
<comment type="similarity">
    <text evidence="12">Belongs to the carbohydrate kinase PfkB family. Ribokinase subfamily.</text>
</comment>
<gene>
    <name evidence="12" type="primary">rbsK</name>
    <name evidence="14" type="ORF">BleG1_0388</name>
</gene>
<dbReference type="CDD" id="cd01174">
    <property type="entry name" value="ribokinase"/>
    <property type="match status" value="1"/>
</dbReference>
<evidence type="ECO:0000256" key="5">
    <source>
        <dbReference type="ARBA" id="ARBA00022723"/>
    </source>
</evidence>
<dbReference type="AlphaFoldDB" id="A0A060LNS0"/>
<dbReference type="InterPro" id="IPR029056">
    <property type="entry name" value="Ribokinase-like"/>
</dbReference>
<evidence type="ECO:0000256" key="3">
    <source>
        <dbReference type="ARBA" id="ARBA00016943"/>
    </source>
</evidence>
<feature type="binding site" evidence="12">
    <location>
        <position position="272"/>
    </location>
    <ligand>
        <name>K(+)</name>
        <dbReference type="ChEBI" id="CHEBI:29103"/>
    </ligand>
</feature>
<organism evidence="14 15">
    <name type="scientific">Shouchella lehensis G1</name>
    <dbReference type="NCBI Taxonomy" id="1246626"/>
    <lineage>
        <taxon>Bacteria</taxon>
        <taxon>Bacillati</taxon>
        <taxon>Bacillota</taxon>
        <taxon>Bacilli</taxon>
        <taxon>Bacillales</taxon>
        <taxon>Bacillaceae</taxon>
        <taxon>Shouchella</taxon>
    </lineage>
</organism>
<evidence type="ECO:0000256" key="9">
    <source>
        <dbReference type="ARBA" id="ARBA00022842"/>
    </source>
</evidence>
<name>A0A060LNS0_9BACI</name>
<comment type="activity regulation">
    <text evidence="12">Activated by a monovalent cation that binds near, but not in, the active site. The most likely occupant of the site in vivo is potassium. Ion binding induces a conformational change that may alter substrate affinity.</text>
</comment>
<feature type="binding site" evidence="12">
    <location>
        <position position="269"/>
    </location>
    <ligand>
        <name>K(+)</name>
        <dbReference type="ChEBI" id="CHEBI:29103"/>
    </ligand>
</feature>
<dbReference type="Pfam" id="PF00294">
    <property type="entry name" value="PfkB"/>
    <property type="match status" value="1"/>
</dbReference>
<feature type="binding site" evidence="12">
    <location>
        <position position="239"/>
    </location>
    <ligand>
        <name>substrate</name>
    </ligand>
</feature>
<reference evidence="14 15" key="1">
    <citation type="journal article" date="2014" name="Gene">
        <title>A comparative genomic analysis of the alkalitolerant soil bacterium Bacillus lehensis G1.</title>
        <authorList>
            <person name="Noor Y.M."/>
            <person name="Samsulrizal N.H."/>
            <person name="Jema'on N.A."/>
            <person name="Low K.O."/>
            <person name="Ramli A.N."/>
            <person name="Alias N.I."/>
            <person name="Damis S.I."/>
            <person name="Fuzi S.F."/>
            <person name="Isa M.N."/>
            <person name="Murad A.M."/>
            <person name="Raih M.F."/>
            <person name="Bakar F.D."/>
            <person name="Najimudin N."/>
            <person name="Mahadi N.M."/>
            <person name="Illias R.M."/>
        </authorList>
    </citation>
    <scope>NUCLEOTIDE SEQUENCE [LARGE SCALE GENOMIC DNA]</scope>
    <source>
        <strain evidence="14 15">G1</strain>
    </source>
</reference>
<dbReference type="PANTHER" id="PTHR10584:SF166">
    <property type="entry name" value="RIBOKINASE"/>
    <property type="match status" value="1"/>
</dbReference>
<dbReference type="GO" id="GO:0019303">
    <property type="term" value="P:D-ribose catabolic process"/>
    <property type="evidence" value="ECO:0007669"/>
    <property type="project" value="UniProtKB-UniRule"/>
</dbReference>
<dbReference type="InterPro" id="IPR011611">
    <property type="entry name" value="PfkB_dom"/>
</dbReference>
<keyword evidence="11 12" id="KW-0119">Carbohydrate metabolism</keyword>
<comment type="subunit">
    <text evidence="12">Homodimer.</text>
</comment>
<dbReference type="EC" id="2.7.1.15" evidence="2 12"/>
<evidence type="ECO:0000256" key="4">
    <source>
        <dbReference type="ARBA" id="ARBA00022679"/>
    </source>
</evidence>
<feature type="binding site" evidence="12">
    <location>
        <begin position="13"/>
        <end position="15"/>
    </location>
    <ligand>
        <name>substrate</name>
    </ligand>
</feature>
<dbReference type="UniPathway" id="UPA00916">
    <property type="reaction ID" value="UER00889"/>
</dbReference>
<evidence type="ECO:0000256" key="7">
    <source>
        <dbReference type="ARBA" id="ARBA00022777"/>
    </source>
</evidence>
<feature type="binding site" evidence="12">
    <location>
        <begin position="207"/>
        <end position="212"/>
    </location>
    <ligand>
        <name>ATP</name>
        <dbReference type="ChEBI" id="CHEBI:30616"/>
    </ligand>
</feature>
<keyword evidence="8 12" id="KW-0067">ATP-binding</keyword>
<dbReference type="PATRIC" id="fig|1246626.3.peg.378"/>
<feature type="binding site" evidence="12">
    <location>
        <position position="263"/>
    </location>
    <ligand>
        <name>ATP</name>
        <dbReference type="ChEBI" id="CHEBI:30616"/>
    </ligand>
</feature>
<feature type="binding site" evidence="12">
    <location>
        <begin position="41"/>
        <end position="45"/>
    </location>
    <ligand>
        <name>substrate</name>
    </ligand>
</feature>
<comment type="catalytic activity">
    <reaction evidence="12">
        <text>D-ribose + ATP = D-ribose 5-phosphate + ADP + H(+)</text>
        <dbReference type="Rhea" id="RHEA:13697"/>
        <dbReference type="ChEBI" id="CHEBI:15378"/>
        <dbReference type="ChEBI" id="CHEBI:30616"/>
        <dbReference type="ChEBI" id="CHEBI:47013"/>
        <dbReference type="ChEBI" id="CHEBI:78346"/>
        <dbReference type="ChEBI" id="CHEBI:456216"/>
        <dbReference type="EC" id="2.7.1.15"/>
    </reaction>
</comment>
<dbReference type="Proteomes" id="UP000027142">
    <property type="component" value="Chromosome"/>
</dbReference>
<dbReference type="PANTHER" id="PTHR10584">
    <property type="entry name" value="SUGAR KINASE"/>
    <property type="match status" value="1"/>
</dbReference>
<evidence type="ECO:0000256" key="10">
    <source>
        <dbReference type="ARBA" id="ARBA00022958"/>
    </source>
</evidence>
<dbReference type="InterPro" id="IPR011877">
    <property type="entry name" value="Ribokinase"/>
</dbReference>
<dbReference type="InterPro" id="IPR002139">
    <property type="entry name" value="Ribo/fructo_kinase"/>
</dbReference>
<dbReference type="GO" id="GO:0046872">
    <property type="term" value="F:metal ion binding"/>
    <property type="evidence" value="ECO:0007669"/>
    <property type="project" value="UniProtKB-KW"/>
</dbReference>
<comment type="pathway">
    <text evidence="12">Carbohydrate metabolism; D-ribose degradation; D-ribose 5-phosphate from beta-D-ribopyranose: step 2/2.</text>
</comment>
<dbReference type="EMBL" id="CP003923">
    <property type="protein sequence ID" value="AIC92996.1"/>
    <property type="molecule type" value="Genomic_DNA"/>
</dbReference>
<dbReference type="HOGENOM" id="CLU_027634_2_2_9"/>
<comment type="subcellular location">
    <subcellularLocation>
        <location evidence="12">Cytoplasm</location>
    </subcellularLocation>
</comment>
<keyword evidence="9 12" id="KW-0460">Magnesium</keyword>
<sequence>MRKPKVTVIGSINMDMVTTTSKVPNQGETILGETFQTAFGGKGANQAVAAARLGADVAMIGRVGDDPFGQLLLNGLEKEGVRIDSVEPVTDESSGVATILLSEGDNRIIVTPGANQHVDSAYIESFRKLIVQSDVVVIQLEIPLQSVDYTVKICSEEGVPVILNPAPAQTLPIETYKRASYLTPNESEYNELFTTVHEELKQKLIVTQGANGVQWFQGDERKRVPGHIASVVDTTGAGDTFNGALAVALARKESLEEAITFANAAAALSVQAFGAQTGMPSNEQVKTFLTNAGGL</sequence>
<dbReference type="InterPro" id="IPR002173">
    <property type="entry name" value="Carboh/pur_kinase_PfkB_CS"/>
</dbReference>
<feature type="binding site" evidence="12">
    <location>
        <position position="141"/>
    </location>
    <ligand>
        <name>substrate</name>
    </ligand>
</feature>
<evidence type="ECO:0000256" key="11">
    <source>
        <dbReference type="ARBA" id="ARBA00023277"/>
    </source>
</evidence>
<dbReference type="RefSeq" id="WP_038476564.1">
    <property type="nucleotide sequence ID" value="NZ_CP003923.1"/>
</dbReference>
<evidence type="ECO:0000256" key="2">
    <source>
        <dbReference type="ARBA" id="ARBA00012035"/>
    </source>
</evidence>
<dbReference type="SUPFAM" id="SSF53613">
    <property type="entry name" value="Ribokinase-like"/>
    <property type="match status" value="1"/>
</dbReference>
<keyword evidence="4 12" id="KW-0808">Transferase</keyword>
<evidence type="ECO:0000313" key="14">
    <source>
        <dbReference type="EMBL" id="AIC92996.1"/>
    </source>
</evidence>
<dbReference type="KEGG" id="ble:BleG1_0388"/>
<proteinExistence type="inferred from homology"/>
<dbReference type="OrthoDB" id="9775849at2"/>
<evidence type="ECO:0000256" key="8">
    <source>
        <dbReference type="ARBA" id="ARBA00022840"/>
    </source>
</evidence>
<dbReference type="HAMAP" id="MF_01987">
    <property type="entry name" value="Ribokinase"/>
    <property type="match status" value="1"/>
</dbReference>
<evidence type="ECO:0000313" key="15">
    <source>
        <dbReference type="Proteomes" id="UP000027142"/>
    </source>
</evidence>
<dbReference type="PRINTS" id="PR00990">
    <property type="entry name" value="RIBOKINASE"/>
</dbReference>
<dbReference type="PROSITE" id="PS00584">
    <property type="entry name" value="PFKB_KINASES_2"/>
    <property type="match status" value="1"/>
</dbReference>
<keyword evidence="5 12" id="KW-0479">Metal-binding</keyword>
<accession>A0A060LNS0</accession>
<dbReference type="NCBIfam" id="TIGR02152">
    <property type="entry name" value="D_ribokin_bact"/>
    <property type="match status" value="1"/>
</dbReference>
<keyword evidence="12" id="KW-0963">Cytoplasm</keyword>
<evidence type="ECO:0000256" key="1">
    <source>
        <dbReference type="ARBA" id="ARBA00005380"/>
    </source>
</evidence>
<dbReference type="GO" id="GO:0005524">
    <property type="term" value="F:ATP binding"/>
    <property type="evidence" value="ECO:0007669"/>
    <property type="project" value="UniProtKB-UniRule"/>
</dbReference>
<feature type="binding site" evidence="12">
    <location>
        <begin position="238"/>
        <end position="239"/>
    </location>
    <ligand>
        <name>ATP</name>
        <dbReference type="ChEBI" id="CHEBI:30616"/>
    </ligand>
</feature>
<evidence type="ECO:0000259" key="13">
    <source>
        <dbReference type="Pfam" id="PF00294"/>
    </source>
</evidence>
<keyword evidence="6 12" id="KW-0547">Nucleotide-binding</keyword>